<sequence length="152" mass="16140">MSSTQTPVERTADVHVTGRRVVATLIDNALLGGLYVLIALAFGSIIELGGTPRWAIPTLTTEMTVILVAVSALYYILMEGYLGQTGGKMLAGIRVVGERSGRPPGAAAATVRTVFRVVDGLFGYLVAFIVVLASPRRQRLGDMAAHTLVVRT</sequence>
<dbReference type="GO" id="GO:0016020">
    <property type="term" value="C:membrane"/>
    <property type="evidence" value="ECO:0007669"/>
    <property type="project" value="UniProtKB-SubCell"/>
</dbReference>
<feature type="transmembrane region" description="Helical" evidence="5">
    <location>
        <begin position="54"/>
        <end position="77"/>
    </location>
</feature>
<proteinExistence type="predicted"/>
<keyword evidence="8" id="KW-1185">Reference proteome</keyword>
<dbReference type="AlphaFoldDB" id="A0A848DJL8"/>
<name>A0A848DJL8_9PSEU</name>
<dbReference type="EMBL" id="JAAXKZ010000045">
    <property type="protein sequence ID" value="NMH92671.1"/>
    <property type="molecule type" value="Genomic_DNA"/>
</dbReference>
<dbReference type="PANTHER" id="PTHR38480">
    <property type="entry name" value="SLR0254 PROTEIN"/>
    <property type="match status" value="1"/>
</dbReference>
<evidence type="ECO:0000256" key="5">
    <source>
        <dbReference type="SAM" id="Phobius"/>
    </source>
</evidence>
<evidence type="ECO:0000259" key="6">
    <source>
        <dbReference type="Pfam" id="PF06271"/>
    </source>
</evidence>
<comment type="caution">
    <text evidence="7">The sequence shown here is derived from an EMBL/GenBank/DDBJ whole genome shotgun (WGS) entry which is preliminary data.</text>
</comment>
<gene>
    <name evidence="7" type="ORF">HF519_14050</name>
</gene>
<dbReference type="Proteomes" id="UP000586918">
    <property type="component" value="Unassembled WGS sequence"/>
</dbReference>
<dbReference type="RefSeq" id="WP_169413381.1">
    <property type="nucleotide sequence ID" value="NZ_JAAXKZ010000045.1"/>
</dbReference>
<reference evidence="7 8" key="1">
    <citation type="submission" date="2020-04" db="EMBL/GenBank/DDBJ databases">
        <authorList>
            <person name="Klaysubun C."/>
            <person name="Duangmal K."/>
            <person name="Lipun K."/>
        </authorList>
    </citation>
    <scope>NUCLEOTIDE SEQUENCE [LARGE SCALE GENOMIC DNA]</scope>
    <source>
        <strain evidence="7 8">DSM 45300</strain>
    </source>
</reference>
<dbReference type="Pfam" id="PF06271">
    <property type="entry name" value="RDD"/>
    <property type="match status" value="1"/>
</dbReference>
<feature type="transmembrane region" description="Helical" evidence="5">
    <location>
        <begin position="113"/>
        <end position="133"/>
    </location>
</feature>
<accession>A0A848DJL8</accession>
<evidence type="ECO:0000313" key="8">
    <source>
        <dbReference type="Proteomes" id="UP000586918"/>
    </source>
</evidence>
<evidence type="ECO:0000256" key="4">
    <source>
        <dbReference type="ARBA" id="ARBA00023136"/>
    </source>
</evidence>
<keyword evidence="4 5" id="KW-0472">Membrane</keyword>
<dbReference type="InterPro" id="IPR010432">
    <property type="entry name" value="RDD"/>
</dbReference>
<evidence type="ECO:0000313" key="7">
    <source>
        <dbReference type="EMBL" id="NMH92671.1"/>
    </source>
</evidence>
<evidence type="ECO:0000256" key="2">
    <source>
        <dbReference type="ARBA" id="ARBA00022692"/>
    </source>
</evidence>
<evidence type="ECO:0000256" key="1">
    <source>
        <dbReference type="ARBA" id="ARBA00004141"/>
    </source>
</evidence>
<keyword evidence="3 5" id="KW-1133">Transmembrane helix</keyword>
<feature type="transmembrane region" description="Helical" evidence="5">
    <location>
        <begin position="20"/>
        <end position="42"/>
    </location>
</feature>
<comment type="subcellular location">
    <subcellularLocation>
        <location evidence="1">Membrane</location>
        <topology evidence="1">Multi-pass membrane protein</topology>
    </subcellularLocation>
</comment>
<evidence type="ECO:0000256" key="3">
    <source>
        <dbReference type="ARBA" id="ARBA00022989"/>
    </source>
</evidence>
<keyword evidence="2 5" id="KW-0812">Transmembrane</keyword>
<dbReference type="PANTHER" id="PTHR38480:SF1">
    <property type="entry name" value="SLR0254 PROTEIN"/>
    <property type="match status" value="1"/>
</dbReference>
<organism evidence="7 8">
    <name type="scientific">Pseudonocardia bannensis</name>
    <dbReference type="NCBI Taxonomy" id="630973"/>
    <lineage>
        <taxon>Bacteria</taxon>
        <taxon>Bacillati</taxon>
        <taxon>Actinomycetota</taxon>
        <taxon>Actinomycetes</taxon>
        <taxon>Pseudonocardiales</taxon>
        <taxon>Pseudonocardiaceae</taxon>
        <taxon>Pseudonocardia</taxon>
    </lineage>
</organism>
<protein>
    <submittedName>
        <fullName evidence="7">RDD family protein</fullName>
    </submittedName>
</protein>
<feature type="domain" description="RDD" evidence="6">
    <location>
        <begin position="17"/>
        <end position="145"/>
    </location>
</feature>